<reference evidence="1 2" key="1">
    <citation type="journal article" date="2016" name="Appl. Environ. Microbiol.">
        <title>Function and Phylogeny of Bacterial Butyryl Coenzyme A:Acetate Transferases and Their Diversity in the Proximal Colon of Swine.</title>
        <authorList>
            <person name="Trachsel J."/>
            <person name="Bayles D.O."/>
            <person name="Looft T."/>
            <person name="Levine U.Y."/>
            <person name="Allen H.K."/>
        </authorList>
    </citation>
    <scope>NUCLEOTIDE SEQUENCE [LARGE SCALE GENOMIC DNA]</scope>
    <source>
        <strain evidence="1 2">35-6-1</strain>
    </source>
</reference>
<name>A0A1U7M0R5_9FIRM</name>
<proteinExistence type="predicted"/>
<evidence type="ECO:0000313" key="2">
    <source>
        <dbReference type="Proteomes" id="UP000187166"/>
    </source>
</evidence>
<accession>A0A1U7M0R5</accession>
<comment type="caution">
    <text evidence="1">The sequence shown here is derived from an EMBL/GenBank/DDBJ whole genome shotgun (WGS) entry which is preliminary data.</text>
</comment>
<dbReference type="EMBL" id="MJIH01000001">
    <property type="protein sequence ID" value="OLR65261.1"/>
    <property type="molecule type" value="Genomic_DNA"/>
</dbReference>
<protein>
    <submittedName>
        <fullName evidence="1">Uncharacterized protein</fullName>
    </submittedName>
</protein>
<sequence length="172" mass="20540">MKFITEDDLRDLYFKNPFTSYEIKQGTRLTPGARQFLIDFKIDFNINNKIKKAYKKNCEDNIIDEINLAIDIKEFALSIRNIDKNFSDKLCDLSYKIYSNENLNCGIRFREINLKKEFMNINLDLKLAEKIIKSIRFEEYLSSKYEEDNNIKLLKNLIKLWAIRDNEDGDRN</sequence>
<gene>
    <name evidence="1" type="ORF">BIV18_06910</name>
</gene>
<organism evidence="1 2">
    <name type="scientific">Peptoniphilus porci</name>
    <dbReference type="NCBI Taxonomy" id="2652280"/>
    <lineage>
        <taxon>Bacteria</taxon>
        <taxon>Bacillati</taxon>
        <taxon>Bacillota</taxon>
        <taxon>Tissierellia</taxon>
        <taxon>Tissierellales</taxon>
        <taxon>Peptoniphilaceae</taxon>
        <taxon>Peptoniphilus</taxon>
    </lineage>
</organism>
<evidence type="ECO:0000313" key="1">
    <source>
        <dbReference type="EMBL" id="OLR65261.1"/>
    </source>
</evidence>
<dbReference type="AlphaFoldDB" id="A0A1U7M0R5"/>
<dbReference type="STRING" id="1465756.BIV18_06910"/>
<dbReference type="Proteomes" id="UP000187166">
    <property type="component" value="Unassembled WGS sequence"/>
</dbReference>
<keyword evidence="2" id="KW-1185">Reference proteome</keyword>